<evidence type="ECO:0000313" key="2">
    <source>
        <dbReference type="Proteomes" id="UP000287224"/>
    </source>
</evidence>
<keyword evidence="2" id="KW-1185">Reference proteome</keyword>
<comment type="caution">
    <text evidence="1">The sequence shown here is derived from an EMBL/GenBank/DDBJ whole genome shotgun (WGS) entry which is preliminary data.</text>
</comment>
<dbReference type="EMBL" id="BIFQ01000001">
    <property type="protein sequence ID" value="GCE07672.1"/>
    <property type="molecule type" value="Genomic_DNA"/>
</dbReference>
<protein>
    <submittedName>
        <fullName evidence="1">Uncharacterized protein</fullName>
    </submittedName>
</protein>
<proteinExistence type="predicted"/>
<evidence type="ECO:0000313" key="1">
    <source>
        <dbReference type="EMBL" id="GCE07672.1"/>
    </source>
</evidence>
<organism evidence="1 2">
    <name type="scientific">Dictyobacter aurantiacus</name>
    <dbReference type="NCBI Taxonomy" id="1936993"/>
    <lineage>
        <taxon>Bacteria</taxon>
        <taxon>Bacillati</taxon>
        <taxon>Chloroflexota</taxon>
        <taxon>Ktedonobacteria</taxon>
        <taxon>Ktedonobacterales</taxon>
        <taxon>Dictyobacteraceae</taxon>
        <taxon>Dictyobacter</taxon>
    </lineage>
</organism>
<reference evidence="2" key="1">
    <citation type="submission" date="2018-12" db="EMBL/GenBank/DDBJ databases">
        <title>Tengunoibacter tsumagoiensis gen. nov., sp. nov., Dictyobacter kobayashii sp. nov., D. alpinus sp. nov., and D. joshuensis sp. nov. and description of Dictyobacteraceae fam. nov. within the order Ktedonobacterales isolated from Tengu-no-mugimeshi.</title>
        <authorList>
            <person name="Wang C.M."/>
            <person name="Zheng Y."/>
            <person name="Sakai Y."/>
            <person name="Toyoda A."/>
            <person name="Minakuchi Y."/>
            <person name="Abe K."/>
            <person name="Yokota A."/>
            <person name="Yabe S."/>
        </authorList>
    </citation>
    <scope>NUCLEOTIDE SEQUENCE [LARGE SCALE GENOMIC DNA]</scope>
    <source>
        <strain evidence="2">S-27</strain>
    </source>
</reference>
<dbReference type="Proteomes" id="UP000287224">
    <property type="component" value="Unassembled WGS sequence"/>
</dbReference>
<accession>A0A401ZLH1</accession>
<name>A0A401ZLH1_9CHLR</name>
<sequence>MLTNEEHEICILKKVFVSRHPNHFSHSSSNISVVDDPFFTIDWSAWRLLQWGDKEITLPFRWLYCLFLAPGRKKERLPH</sequence>
<gene>
    <name evidence="1" type="ORF">KDAU_50010</name>
</gene>
<dbReference type="AlphaFoldDB" id="A0A401ZLH1"/>